<evidence type="ECO:0000259" key="21">
    <source>
        <dbReference type="PROSITE" id="PS50011"/>
    </source>
</evidence>
<dbReference type="GO" id="GO:0005524">
    <property type="term" value="F:ATP binding"/>
    <property type="evidence" value="ECO:0007669"/>
    <property type="project" value="UniProtKB-UniRule"/>
</dbReference>
<evidence type="ECO:0000313" key="22">
    <source>
        <dbReference type="EnsemblPlants" id="OB06G18920.1"/>
    </source>
</evidence>
<dbReference type="InterPro" id="IPR001245">
    <property type="entry name" value="Ser-Thr/Tyr_kinase_cat_dom"/>
</dbReference>
<evidence type="ECO:0000256" key="13">
    <source>
        <dbReference type="ARBA" id="ARBA00022989"/>
    </source>
</evidence>
<organism evidence="22">
    <name type="scientific">Oryza brachyantha</name>
    <name type="common">malo sina</name>
    <dbReference type="NCBI Taxonomy" id="4533"/>
    <lineage>
        <taxon>Eukaryota</taxon>
        <taxon>Viridiplantae</taxon>
        <taxon>Streptophyta</taxon>
        <taxon>Embryophyta</taxon>
        <taxon>Tracheophyta</taxon>
        <taxon>Spermatophyta</taxon>
        <taxon>Magnoliopsida</taxon>
        <taxon>Liliopsida</taxon>
        <taxon>Poales</taxon>
        <taxon>Poaceae</taxon>
        <taxon>BOP clade</taxon>
        <taxon>Oryzoideae</taxon>
        <taxon>Oryzeae</taxon>
        <taxon>Oryzinae</taxon>
        <taxon>Oryza</taxon>
    </lineage>
</organism>
<dbReference type="GO" id="GO:0016020">
    <property type="term" value="C:membrane"/>
    <property type="evidence" value="ECO:0007669"/>
    <property type="project" value="UniProtKB-SubCell"/>
</dbReference>
<feature type="binding site" evidence="17">
    <location>
        <position position="398"/>
    </location>
    <ligand>
        <name>ATP</name>
        <dbReference type="ChEBI" id="CHEBI:30616"/>
    </ligand>
</feature>
<dbReference type="SUPFAM" id="SSF56112">
    <property type="entry name" value="Protein kinase-like (PK-like)"/>
    <property type="match status" value="1"/>
</dbReference>
<evidence type="ECO:0000256" key="4">
    <source>
        <dbReference type="ARBA" id="ARBA00012513"/>
    </source>
</evidence>
<keyword evidence="11" id="KW-0418">Kinase</keyword>
<keyword evidence="9" id="KW-0430">Lectin</keyword>
<dbReference type="PANTHER" id="PTHR27007">
    <property type="match status" value="1"/>
</dbReference>
<evidence type="ECO:0000256" key="7">
    <source>
        <dbReference type="ARBA" id="ARBA00022692"/>
    </source>
</evidence>
<feature type="transmembrane region" description="Helical" evidence="19">
    <location>
        <begin position="313"/>
        <end position="335"/>
    </location>
</feature>
<keyword evidence="16" id="KW-0325">Glycoprotein</keyword>
<dbReference type="Gene3D" id="2.60.120.200">
    <property type="match status" value="1"/>
</dbReference>
<dbReference type="Gene3D" id="1.10.510.10">
    <property type="entry name" value="Transferase(Phosphotransferase) domain 1"/>
    <property type="match status" value="1"/>
</dbReference>
<evidence type="ECO:0000256" key="3">
    <source>
        <dbReference type="ARBA" id="ARBA00010217"/>
    </source>
</evidence>
<evidence type="ECO:0000256" key="12">
    <source>
        <dbReference type="ARBA" id="ARBA00022840"/>
    </source>
</evidence>
<dbReference type="FunFam" id="2.60.120.200:FF:000051">
    <property type="entry name" value="L-type lectin-domain containing receptor kinase V.9"/>
    <property type="match status" value="1"/>
</dbReference>
<evidence type="ECO:0000256" key="19">
    <source>
        <dbReference type="SAM" id="Phobius"/>
    </source>
</evidence>
<keyword evidence="10 17" id="KW-0547">Nucleotide-binding</keyword>
<dbReference type="FunFam" id="3.30.200.20:FF:000592">
    <property type="entry name" value="L-type lectin-domain containing receptor kinase V.9"/>
    <property type="match status" value="1"/>
</dbReference>
<comment type="subcellular location">
    <subcellularLocation>
        <location evidence="1">Membrane</location>
        <topology evidence="1">Single-pass type I membrane protein</topology>
    </subcellularLocation>
</comment>
<evidence type="ECO:0000256" key="2">
    <source>
        <dbReference type="ARBA" id="ARBA00008536"/>
    </source>
</evidence>
<comment type="similarity">
    <text evidence="2">In the N-terminal section; belongs to the leguminous lectin family.</text>
</comment>
<dbReference type="InterPro" id="IPR001220">
    <property type="entry name" value="Legume_lectin_dom"/>
</dbReference>
<keyword evidence="6" id="KW-0808">Transferase</keyword>
<dbReference type="HOGENOM" id="CLU_000288_62_3_1"/>
<dbReference type="InterPro" id="IPR050528">
    <property type="entry name" value="L-type_Lectin-RKs"/>
</dbReference>
<feature type="domain" description="Protein kinase" evidence="21">
    <location>
        <begin position="369"/>
        <end position="651"/>
    </location>
</feature>
<dbReference type="InterPro" id="IPR017441">
    <property type="entry name" value="Protein_kinase_ATP_BS"/>
</dbReference>
<evidence type="ECO:0000256" key="5">
    <source>
        <dbReference type="ARBA" id="ARBA00022527"/>
    </source>
</evidence>
<reference evidence="22" key="2">
    <citation type="submission" date="2013-04" db="UniProtKB">
        <authorList>
            <consortium name="EnsemblPlants"/>
        </authorList>
    </citation>
    <scope>IDENTIFICATION</scope>
</reference>
<dbReference type="EnsemblPlants" id="OB06G18920.1">
    <property type="protein sequence ID" value="OB06G18920.1"/>
    <property type="gene ID" value="OB06G18920"/>
</dbReference>
<feature type="signal peptide" evidence="20">
    <location>
        <begin position="1"/>
        <end position="24"/>
    </location>
</feature>
<dbReference type="eggNOG" id="ENOG502QSJ4">
    <property type="taxonomic scope" value="Eukaryota"/>
</dbReference>
<sequence>MHLKPNSIVSFLVLLQLFHVLVRSHEAAAAATGGGGDSEQFMYEGFAGARLDLDGMALVEPDGKLMLSNVTSQLKGHAFHPAPLRFHALSARAPRNGTASAARSFSTTFVFAIAAEYVTVSGNGLAFFVAPSKNMSAALPSQFLGLFNSGNIGNASNHIFAVELDTIINPEFHDINSNHVGVDVNGLVSVDSKPAGYYADDTGEFKNLTLFSGAAMQVWVDYDGGAMGINVTLAPAEVPKPRQPLLSVPVALSSVVTDEAYVGFSSSTGPHKTRHYVLGWSFALDGPAPPLDYTKLPKLPRANAKRRSMLLKVVVPVATSLIVLAVVIGASLHIWHRRRRHAEVREDWEVEFGPHRFAYKDLVRATRGFDGKRLLGVGGFGRVYRGVLPASGTEVAVKIVSHDAKQGMRQFIAEVVSIGRLRHRNVVPLLGYCRRRGELLLVYDYMPNGSLDRWLLYDRGADPKTTRVVGTMGYLAPELAHTRRATPATDVFAFGSFVLEVVCGRRPIEHGGTGDGGDDGQLVLADWVLDRWHKGDIAGAADARLCGDYDREKAALVLKLGLLCSQPAPGARPSMRQVVQFLDGDAALPPELAPTYRSFTTLAITPSADGFDSSAVSCPSSTVTSVDGGGSSVHSGDRAQETETRSLIETL</sequence>
<dbReference type="Gene3D" id="3.30.200.20">
    <property type="entry name" value="Phosphorylase Kinase, domain 1"/>
    <property type="match status" value="1"/>
</dbReference>
<dbReference type="EC" id="2.7.11.1" evidence="4"/>
<evidence type="ECO:0000256" key="15">
    <source>
        <dbReference type="ARBA" id="ARBA00023170"/>
    </source>
</evidence>
<dbReference type="Pfam" id="PF00139">
    <property type="entry name" value="Lectin_legB"/>
    <property type="match status" value="1"/>
</dbReference>
<evidence type="ECO:0000256" key="11">
    <source>
        <dbReference type="ARBA" id="ARBA00022777"/>
    </source>
</evidence>
<keyword evidence="8 20" id="KW-0732">Signal</keyword>
<keyword evidence="7 19" id="KW-0812">Transmembrane</keyword>
<name>J3MCZ8_ORYBR</name>
<evidence type="ECO:0000256" key="9">
    <source>
        <dbReference type="ARBA" id="ARBA00022734"/>
    </source>
</evidence>
<dbReference type="AlphaFoldDB" id="J3MCZ8"/>
<keyword evidence="15" id="KW-0675">Receptor</keyword>
<comment type="similarity">
    <text evidence="3">In the C-terminal section; belongs to the protein kinase superfamily. Ser/Thr protein kinase family.</text>
</comment>
<keyword evidence="23" id="KW-1185">Reference proteome</keyword>
<dbReference type="GO" id="GO:0004674">
    <property type="term" value="F:protein serine/threonine kinase activity"/>
    <property type="evidence" value="ECO:0007669"/>
    <property type="project" value="UniProtKB-KW"/>
</dbReference>
<protein>
    <recommendedName>
        <fullName evidence="4">non-specific serine/threonine protein kinase</fullName>
        <ecNumber evidence="4">2.7.11.1</ecNumber>
    </recommendedName>
</protein>
<dbReference type="GO" id="GO:0006952">
    <property type="term" value="P:defense response"/>
    <property type="evidence" value="ECO:0007669"/>
    <property type="project" value="UniProtKB-ARBA"/>
</dbReference>
<dbReference type="Pfam" id="PF07714">
    <property type="entry name" value="PK_Tyr_Ser-Thr"/>
    <property type="match status" value="1"/>
</dbReference>
<dbReference type="SUPFAM" id="SSF49899">
    <property type="entry name" value="Concanavalin A-like lectins/glucanases"/>
    <property type="match status" value="1"/>
</dbReference>
<dbReference type="Proteomes" id="UP000006038">
    <property type="component" value="Chromosome 6"/>
</dbReference>
<keyword evidence="12 17" id="KW-0067">ATP-binding</keyword>
<evidence type="ECO:0000256" key="20">
    <source>
        <dbReference type="SAM" id="SignalP"/>
    </source>
</evidence>
<dbReference type="PROSITE" id="PS00107">
    <property type="entry name" value="PROTEIN_KINASE_ATP"/>
    <property type="match status" value="1"/>
</dbReference>
<feature type="compositionally biased region" description="Basic and acidic residues" evidence="18">
    <location>
        <begin position="635"/>
        <end position="651"/>
    </location>
</feature>
<evidence type="ECO:0000256" key="18">
    <source>
        <dbReference type="SAM" id="MobiDB-lite"/>
    </source>
</evidence>
<dbReference type="GO" id="GO:0051707">
    <property type="term" value="P:response to other organism"/>
    <property type="evidence" value="ECO:0007669"/>
    <property type="project" value="UniProtKB-ARBA"/>
</dbReference>
<evidence type="ECO:0000256" key="17">
    <source>
        <dbReference type="PROSITE-ProRule" id="PRU10141"/>
    </source>
</evidence>
<reference evidence="22" key="1">
    <citation type="journal article" date="2013" name="Nat. Commun.">
        <title>Whole-genome sequencing of Oryza brachyantha reveals mechanisms underlying Oryza genome evolution.</title>
        <authorList>
            <person name="Chen J."/>
            <person name="Huang Q."/>
            <person name="Gao D."/>
            <person name="Wang J."/>
            <person name="Lang Y."/>
            <person name="Liu T."/>
            <person name="Li B."/>
            <person name="Bai Z."/>
            <person name="Luis Goicoechea J."/>
            <person name="Liang C."/>
            <person name="Chen C."/>
            <person name="Zhang W."/>
            <person name="Sun S."/>
            <person name="Liao Y."/>
            <person name="Zhang X."/>
            <person name="Yang L."/>
            <person name="Song C."/>
            <person name="Wang M."/>
            <person name="Shi J."/>
            <person name="Liu G."/>
            <person name="Liu J."/>
            <person name="Zhou H."/>
            <person name="Zhou W."/>
            <person name="Yu Q."/>
            <person name="An N."/>
            <person name="Chen Y."/>
            <person name="Cai Q."/>
            <person name="Wang B."/>
            <person name="Liu B."/>
            <person name="Min J."/>
            <person name="Huang Y."/>
            <person name="Wu H."/>
            <person name="Li Z."/>
            <person name="Zhang Y."/>
            <person name="Yin Y."/>
            <person name="Song W."/>
            <person name="Jiang J."/>
            <person name="Jackson S.A."/>
            <person name="Wing R.A."/>
            <person name="Wang J."/>
            <person name="Chen M."/>
        </authorList>
    </citation>
    <scope>NUCLEOTIDE SEQUENCE [LARGE SCALE GENOMIC DNA]</scope>
    <source>
        <strain evidence="22">cv. IRGC 101232</strain>
    </source>
</reference>
<keyword evidence="5" id="KW-0723">Serine/threonine-protein kinase</keyword>
<feature type="region of interest" description="Disordered" evidence="18">
    <location>
        <begin position="622"/>
        <end position="651"/>
    </location>
</feature>
<evidence type="ECO:0000256" key="16">
    <source>
        <dbReference type="ARBA" id="ARBA00023180"/>
    </source>
</evidence>
<proteinExistence type="inferred from homology"/>
<dbReference type="InterPro" id="IPR013320">
    <property type="entry name" value="ConA-like_dom_sf"/>
</dbReference>
<dbReference type="OMA" id="WLHGQSA"/>
<evidence type="ECO:0000256" key="8">
    <source>
        <dbReference type="ARBA" id="ARBA00022729"/>
    </source>
</evidence>
<dbReference type="CDD" id="cd06899">
    <property type="entry name" value="lectin_legume_LecRK_Arcelin_ConA"/>
    <property type="match status" value="1"/>
</dbReference>
<evidence type="ECO:0000313" key="23">
    <source>
        <dbReference type="Proteomes" id="UP000006038"/>
    </source>
</evidence>
<evidence type="ECO:0000256" key="14">
    <source>
        <dbReference type="ARBA" id="ARBA00023136"/>
    </source>
</evidence>
<evidence type="ECO:0000256" key="1">
    <source>
        <dbReference type="ARBA" id="ARBA00004479"/>
    </source>
</evidence>
<accession>J3MCZ8</accession>
<keyword evidence="14 19" id="KW-0472">Membrane</keyword>
<evidence type="ECO:0000256" key="10">
    <source>
        <dbReference type="ARBA" id="ARBA00022741"/>
    </source>
</evidence>
<dbReference type="InterPro" id="IPR000719">
    <property type="entry name" value="Prot_kinase_dom"/>
</dbReference>
<keyword evidence="13 19" id="KW-1133">Transmembrane helix</keyword>
<dbReference type="PROSITE" id="PS50011">
    <property type="entry name" value="PROTEIN_KINASE_DOM"/>
    <property type="match status" value="1"/>
</dbReference>
<dbReference type="Gramene" id="OB06G18920.1">
    <property type="protein sequence ID" value="OB06G18920.1"/>
    <property type="gene ID" value="OB06G18920"/>
</dbReference>
<feature type="chain" id="PRO_5003773705" description="non-specific serine/threonine protein kinase" evidence="20">
    <location>
        <begin position="25"/>
        <end position="651"/>
    </location>
</feature>
<evidence type="ECO:0000256" key="6">
    <source>
        <dbReference type="ARBA" id="ARBA00022679"/>
    </source>
</evidence>
<dbReference type="InterPro" id="IPR011009">
    <property type="entry name" value="Kinase-like_dom_sf"/>
</dbReference>
<dbReference type="GO" id="GO:0030246">
    <property type="term" value="F:carbohydrate binding"/>
    <property type="evidence" value="ECO:0007669"/>
    <property type="project" value="UniProtKB-KW"/>
</dbReference>